<dbReference type="RefSeq" id="WP_048641905.1">
    <property type="nucleotide sequence ID" value="NZ_CP012040.1"/>
</dbReference>
<feature type="transmembrane region" description="Helical" evidence="6">
    <location>
        <begin position="175"/>
        <end position="196"/>
    </location>
</feature>
<dbReference type="GO" id="GO:0015499">
    <property type="term" value="F:formate transmembrane transporter activity"/>
    <property type="evidence" value="ECO:0007669"/>
    <property type="project" value="TreeGrafter"/>
</dbReference>
<keyword evidence="8" id="KW-1185">Reference proteome</keyword>
<evidence type="ECO:0000256" key="3">
    <source>
        <dbReference type="ARBA" id="ARBA00022989"/>
    </source>
</evidence>
<dbReference type="Gene3D" id="1.20.1080.10">
    <property type="entry name" value="Glycerol uptake facilitator protein"/>
    <property type="match status" value="1"/>
</dbReference>
<dbReference type="InterPro" id="IPR023271">
    <property type="entry name" value="Aquaporin-like"/>
</dbReference>
<reference evidence="7 8" key="1">
    <citation type="submission" date="2015-07" db="EMBL/GenBank/DDBJ databases">
        <authorList>
            <person name="Kim K.M."/>
        </authorList>
    </citation>
    <scope>NUCLEOTIDE SEQUENCE [LARGE SCALE GENOMIC DNA]</scope>
    <source>
        <strain evidence="7 8">KCTC 12363</strain>
    </source>
</reference>
<dbReference type="EMBL" id="CP012040">
    <property type="protein sequence ID" value="AKP51587.1"/>
    <property type="molecule type" value="Genomic_DNA"/>
</dbReference>
<protein>
    <submittedName>
        <fullName evidence="7">Formate/nitrite transporter family</fullName>
    </submittedName>
</protein>
<dbReference type="STRING" id="320787.CA2015_2166"/>
<feature type="transmembrane region" description="Helical" evidence="6">
    <location>
        <begin position="87"/>
        <end position="107"/>
    </location>
</feature>
<feature type="region of interest" description="Disordered" evidence="5">
    <location>
        <begin position="1"/>
        <end position="22"/>
    </location>
</feature>
<dbReference type="KEGG" id="camu:CA2015_2166"/>
<accession>A0A0H4PTD6</accession>
<evidence type="ECO:0000256" key="2">
    <source>
        <dbReference type="ARBA" id="ARBA00022692"/>
    </source>
</evidence>
<keyword evidence="4 6" id="KW-0472">Membrane</keyword>
<dbReference type="Pfam" id="PF01226">
    <property type="entry name" value="Form_Nir_trans"/>
    <property type="match status" value="1"/>
</dbReference>
<evidence type="ECO:0000313" key="8">
    <source>
        <dbReference type="Proteomes" id="UP000036520"/>
    </source>
</evidence>
<dbReference type="PANTHER" id="PTHR30520">
    <property type="entry name" value="FORMATE TRANSPORTER-RELATED"/>
    <property type="match status" value="1"/>
</dbReference>
<proteinExistence type="predicted"/>
<dbReference type="PANTHER" id="PTHR30520:SF2">
    <property type="entry name" value="INNER MEMBRANE PROTEIN YFDC"/>
    <property type="match status" value="1"/>
</dbReference>
<evidence type="ECO:0000256" key="5">
    <source>
        <dbReference type="SAM" id="MobiDB-lite"/>
    </source>
</evidence>
<feature type="transmembrane region" description="Helical" evidence="6">
    <location>
        <begin position="48"/>
        <end position="75"/>
    </location>
</feature>
<dbReference type="GO" id="GO:0005886">
    <property type="term" value="C:plasma membrane"/>
    <property type="evidence" value="ECO:0007669"/>
    <property type="project" value="TreeGrafter"/>
</dbReference>
<dbReference type="PATRIC" id="fig|320787.5.peg.2383"/>
<organism evidence="7 8">
    <name type="scientific">Cyclobacterium amurskyense</name>
    <dbReference type="NCBI Taxonomy" id="320787"/>
    <lineage>
        <taxon>Bacteria</taxon>
        <taxon>Pseudomonadati</taxon>
        <taxon>Bacteroidota</taxon>
        <taxon>Cytophagia</taxon>
        <taxon>Cytophagales</taxon>
        <taxon>Cyclobacteriaceae</taxon>
        <taxon>Cyclobacterium</taxon>
    </lineage>
</organism>
<sequence>MKAEEKDQKEHQQDLEKRSNEVEGSEKYTDILSRVIHEGEEIFKIKKLAVFLSACIAGLEIGFSYLLICTLYFLLVGKVEEHIVFKMFGLVYPLGFIMVILGKSILYTEQTSVLALPVLNGQRTVLELLTIWGLVIIGNLLGGILFIFCVGDLAAQLNLFDKETMVKIGSHILNHSYGVLLLSSIFAGWLMGLLTWLLNSTTESLTRILLIALITGTIGFVGFHHSIVGNIEAFGAFLYSETISMGDYLMFLVLTLLGNGIGGSIVVALFKYRIFESHYASKSKK</sequence>
<dbReference type="Proteomes" id="UP000036520">
    <property type="component" value="Chromosome"/>
</dbReference>
<keyword evidence="2 6" id="KW-0812">Transmembrane</keyword>
<feature type="transmembrane region" description="Helical" evidence="6">
    <location>
        <begin position="248"/>
        <end position="270"/>
    </location>
</feature>
<evidence type="ECO:0000313" key="7">
    <source>
        <dbReference type="EMBL" id="AKP51587.1"/>
    </source>
</evidence>
<evidence type="ECO:0000256" key="4">
    <source>
        <dbReference type="ARBA" id="ARBA00023136"/>
    </source>
</evidence>
<gene>
    <name evidence="7" type="ORF">CA2015_2166</name>
</gene>
<feature type="transmembrane region" description="Helical" evidence="6">
    <location>
        <begin position="208"/>
        <end position="228"/>
    </location>
</feature>
<dbReference type="InterPro" id="IPR000292">
    <property type="entry name" value="For/NO2_transpt"/>
</dbReference>
<evidence type="ECO:0000256" key="6">
    <source>
        <dbReference type="SAM" id="Phobius"/>
    </source>
</evidence>
<comment type="subcellular location">
    <subcellularLocation>
        <location evidence="1">Membrane</location>
        <topology evidence="1">Multi-pass membrane protein</topology>
    </subcellularLocation>
</comment>
<dbReference type="AlphaFoldDB" id="A0A0H4PTD6"/>
<keyword evidence="3 6" id="KW-1133">Transmembrane helix</keyword>
<feature type="transmembrane region" description="Helical" evidence="6">
    <location>
        <begin position="128"/>
        <end position="155"/>
    </location>
</feature>
<dbReference type="OrthoDB" id="261587at2"/>
<evidence type="ECO:0000256" key="1">
    <source>
        <dbReference type="ARBA" id="ARBA00004141"/>
    </source>
</evidence>
<name>A0A0H4PTD6_9BACT</name>